<dbReference type="Pfam" id="PF00750">
    <property type="entry name" value="tRNA-synt_1d"/>
    <property type="match status" value="1"/>
</dbReference>
<dbReference type="SMART" id="SM01016">
    <property type="entry name" value="Arg_tRNA_synt_N"/>
    <property type="match status" value="1"/>
</dbReference>
<dbReference type="NCBIfam" id="TIGR00456">
    <property type="entry name" value="argS"/>
    <property type="match status" value="1"/>
</dbReference>
<dbReference type="InterPro" id="IPR005148">
    <property type="entry name" value="Arg-tRNA-synth_N"/>
</dbReference>
<dbReference type="PANTHER" id="PTHR11956">
    <property type="entry name" value="ARGINYL-TRNA SYNTHETASE"/>
    <property type="match status" value="1"/>
</dbReference>
<evidence type="ECO:0000256" key="6">
    <source>
        <dbReference type="ARBA" id="ARBA00022741"/>
    </source>
</evidence>
<keyword evidence="8 11" id="KW-0648">Protein biosynthesis</keyword>
<dbReference type="InterPro" id="IPR035684">
    <property type="entry name" value="ArgRS_core"/>
</dbReference>
<keyword evidence="16" id="KW-1185">Reference proteome</keyword>
<evidence type="ECO:0000256" key="5">
    <source>
        <dbReference type="ARBA" id="ARBA00022598"/>
    </source>
</evidence>
<dbReference type="InterPro" id="IPR009080">
    <property type="entry name" value="tRNAsynth_Ia_anticodon-bd"/>
</dbReference>
<dbReference type="HAMAP" id="MF_00123">
    <property type="entry name" value="Arg_tRNA_synth"/>
    <property type="match status" value="1"/>
</dbReference>
<evidence type="ECO:0000259" key="14">
    <source>
        <dbReference type="SMART" id="SM01016"/>
    </source>
</evidence>
<dbReference type="FunFam" id="3.40.50.620:FF:000116">
    <property type="entry name" value="Arginine--tRNA ligase"/>
    <property type="match status" value="1"/>
</dbReference>
<dbReference type="Pfam" id="PF03485">
    <property type="entry name" value="Arg_tRNA_synt_N"/>
    <property type="match status" value="1"/>
</dbReference>
<evidence type="ECO:0000259" key="13">
    <source>
        <dbReference type="SMART" id="SM00836"/>
    </source>
</evidence>
<protein>
    <recommendedName>
        <fullName evidence="11">Arginine--tRNA ligase</fullName>
        <ecNumber evidence="11">6.1.1.19</ecNumber>
    </recommendedName>
    <alternativeName>
        <fullName evidence="11">Arginyl-tRNA synthetase</fullName>
        <shortName evidence="11">ArgRS</shortName>
    </alternativeName>
</protein>
<dbReference type="AlphaFoldDB" id="A0A1H8LSY9"/>
<keyword evidence="6 11" id="KW-0547">Nucleotide-binding</keyword>
<evidence type="ECO:0000256" key="1">
    <source>
        <dbReference type="ARBA" id="ARBA00004496"/>
    </source>
</evidence>
<dbReference type="Proteomes" id="UP000199300">
    <property type="component" value="Unassembled WGS sequence"/>
</dbReference>
<proteinExistence type="inferred from homology"/>
<dbReference type="OrthoDB" id="9805987at2"/>
<dbReference type="GO" id="GO:0005737">
    <property type="term" value="C:cytoplasm"/>
    <property type="evidence" value="ECO:0007669"/>
    <property type="project" value="UniProtKB-SubCell"/>
</dbReference>
<feature type="short sequence motif" description="'HIGH' region" evidence="11">
    <location>
        <begin position="121"/>
        <end position="131"/>
    </location>
</feature>
<dbReference type="SUPFAM" id="SSF55190">
    <property type="entry name" value="Arginyl-tRNA synthetase (ArgRS), N-terminal 'additional' domain"/>
    <property type="match status" value="1"/>
</dbReference>
<dbReference type="SMART" id="SM00836">
    <property type="entry name" value="DALR_1"/>
    <property type="match status" value="1"/>
</dbReference>
<dbReference type="PRINTS" id="PR01038">
    <property type="entry name" value="TRNASYNTHARG"/>
</dbReference>
<sequence length="562" mass="63544">MYEGLLARRIIALFNLTITEAEIMSLIEQPKFQSQGDLAFPCFRLAKLLKQSPNQIALKLSKEIQEASFESVEASGPYLNVFLNKKLVSNSVLTNILLNRSAYGAHQFGNNKTFVIDFSSPNIAKPFSMGHLRSTVIGNSLAKIAEKCGYKVVKINYLGDWGTQFGKLICAYKRWGDEQQVREAPIKNLLNLYVKFHKEAEADSQLDDQGREWFKKLEDNDSEATVLWQWFRKESLHAFNHVYNLLNVSFDSFNGEAFYNDKMAETIRWLKAKGLVVESAGAEVVRLDESALPPCLLKKKDGATLYATRDITAARDRYHNYQFSKAVYVVGHEQSLHFNQVFTVLAKAGVNWAQKMEHVPFGFILKDGKKMSTRKGKVVLLEDVINDAIKLAEHNINVKNPSLPNKQQVAHQVGIGAMIFHDLKHYRLHNVEFSLDEMLRFEGTTGPYVQYTHARAQSIITKAELLSEDGFMQGLCDTWSWPVIKHLTAFPDKVESAFHENDPSQIARYLISLSQAFNKYYANVKVLTADDQLGARIALVNAVTIVLQEGLRLLGIAAPDKM</sequence>
<keyword evidence="5 11" id="KW-0436">Ligase</keyword>
<evidence type="ECO:0000256" key="3">
    <source>
        <dbReference type="ARBA" id="ARBA00011245"/>
    </source>
</evidence>
<gene>
    <name evidence="11" type="primary">argS</name>
    <name evidence="15" type="ORF">SAMN04488134_103307</name>
</gene>
<evidence type="ECO:0000256" key="7">
    <source>
        <dbReference type="ARBA" id="ARBA00022840"/>
    </source>
</evidence>
<feature type="domain" description="Arginyl tRNA synthetase N-terminal" evidence="14">
    <location>
        <begin position="4"/>
        <end position="83"/>
    </location>
</feature>
<dbReference type="STRING" id="872970.SAMN04488134_103307"/>
<dbReference type="CDD" id="cd00671">
    <property type="entry name" value="ArgRS_core"/>
    <property type="match status" value="1"/>
</dbReference>
<accession>A0A1H8LSY9</accession>
<comment type="subunit">
    <text evidence="3 11">Monomer.</text>
</comment>
<comment type="similarity">
    <text evidence="2 11 12">Belongs to the class-I aminoacyl-tRNA synthetase family.</text>
</comment>
<dbReference type="Pfam" id="PF05746">
    <property type="entry name" value="DALR_1"/>
    <property type="match status" value="1"/>
</dbReference>
<dbReference type="EC" id="6.1.1.19" evidence="11"/>
<evidence type="ECO:0000256" key="8">
    <source>
        <dbReference type="ARBA" id="ARBA00022917"/>
    </source>
</evidence>
<dbReference type="RefSeq" id="WP_091496259.1">
    <property type="nucleotide sequence ID" value="NZ_FODJ01000003.1"/>
</dbReference>
<keyword evidence="4 11" id="KW-0963">Cytoplasm</keyword>
<dbReference type="SUPFAM" id="SSF52374">
    <property type="entry name" value="Nucleotidylyl transferase"/>
    <property type="match status" value="1"/>
</dbReference>
<dbReference type="Gene3D" id="3.30.1360.70">
    <property type="entry name" value="Arginyl tRNA synthetase N-terminal domain"/>
    <property type="match status" value="1"/>
</dbReference>
<comment type="catalytic activity">
    <reaction evidence="10 11">
        <text>tRNA(Arg) + L-arginine + ATP = L-arginyl-tRNA(Arg) + AMP + diphosphate</text>
        <dbReference type="Rhea" id="RHEA:20301"/>
        <dbReference type="Rhea" id="RHEA-COMP:9658"/>
        <dbReference type="Rhea" id="RHEA-COMP:9673"/>
        <dbReference type="ChEBI" id="CHEBI:30616"/>
        <dbReference type="ChEBI" id="CHEBI:32682"/>
        <dbReference type="ChEBI" id="CHEBI:33019"/>
        <dbReference type="ChEBI" id="CHEBI:78442"/>
        <dbReference type="ChEBI" id="CHEBI:78513"/>
        <dbReference type="ChEBI" id="CHEBI:456215"/>
        <dbReference type="EC" id="6.1.1.19"/>
    </reaction>
</comment>
<dbReference type="InterPro" id="IPR036695">
    <property type="entry name" value="Arg-tRNA-synth_N_sf"/>
</dbReference>
<dbReference type="SUPFAM" id="SSF47323">
    <property type="entry name" value="Anticodon-binding domain of a subclass of class I aminoacyl-tRNA synthetases"/>
    <property type="match status" value="1"/>
</dbReference>
<dbReference type="InterPro" id="IPR014729">
    <property type="entry name" value="Rossmann-like_a/b/a_fold"/>
</dbReference>
<feature type="domain" description="DALR anticodon binding" evidence="13">
    <location>
        <begin position="449"/>
        <end position="562"/>
    </location>
</feature>
<evidence type="ECO:0000256" key="9">
    <source>
        <dbReference type="ARBA" id="ARBA00023146"/>
    </source>
</evidence>
<dbReference type="PANTHER" id="PTHR11956:SF5">
    <property type="entry name" value="ARGININE--TRNA LIGASE, CYTOPLASMIC"/>
    <property type="match status" value="1"/>
</dbReference>
<dbReference type="GO" id="GO:0006420">
    <property type="term" value="P:arginyl-tRNA aminoacylation"/>
    <property type="evidence" value="ECO:0007669"/>
    <property type="project" value="UniProtKB-UniRule"/>
</dbReference>
<name>A0A1H8LSY9_9BACI</name>
<organism evidence="15 16">
    <name type="scientific">Amphibacillus marinus</name>
    <dbReference type="NCBI Taxonomy" id="872970"/>
    <lineage>
        <taxon>Bacteria</taxon>
        <taxon>Bacillati</taxon>
        <taxon>Bacillota</taxon>
        <taxon>Bacilli</taxon>
        <taxon>Bacillales</taxon>
        <taxon>Bacillaceae</taxon>
        <taxon>Amphibacillus</taxon>
    </lineage>
</organism>
<dbReference type="Gene3D" id="1.10.730.10">
    <property type="entry name" value="Isoleucyl-tRNA Synthetase, Domain 1"/>
    <property type="match status" value="1"/>
</dbReference>
<keyword evidence="7 11" id="KW-0067">ATP-binding</keyword>
<evidence type="ECO:0000256" key="12">
    <source>
        <dbReference type="RuleBase" id="RU363038"/>
    </source>
</evidence>
<dbReference type="CDD" id="cd07956">
    <property type="entry name" value="Anticodon_Ia_Arg"/>
    <property type="match status" value="1"/>
</dbReference>
<evidence type="ECO:0000256" key="2">
    <source>
        <dbReference type="ARBA" id="ARBA00005594"/>
    </source>
</evidence>
<evidence type="ECO:0000256" key="4">
    <source>
        <dbReference type="ARBA" id="ARBA00022490"/>
    </source>
</evidence>
<reference evidence="15 16" key="1">
    <citation type="submission" date="2016-10" db="EMBL/GenBank/DDBJ databases">
        <authorList>
            <person name="de Groot N.N."/>
        </authorList>
    </citation>
    <scope>NUCLEOTIDE SEQUENCE [LARGE SCALE GENOMIC DNA]</scope>
    <source>
        <strain evidence="15 16">CGMCC 1.10434</strain>
    </source>
</reference>
<keyword evidence="9 11" id="KW-0030">Aminoacyl-tRNA synthetase</keyword>
<dbReference type="FunFam" id="1.10.730.10:FF:000006">
    <property type="entry name" value="Arginyl-tRNA synthetase 2, mitochondrial"/>
    <property type="match status" value="1"/>
</dbReference>
<evidence type="ECO:0000256" key="11">
    <source>
        <dbReference type="HAMAP-Rule" id="MF_00123"/>
    </source>
</evidence>
<evidence type="ECO:0000313" key="15">
    <source>
        <dbReference type="EMBL" id="SEO07978.1"/>
    </source>
</evidence>
<dbReference type="GO" id="GO:0005524">
    <property type="term" value="F:ATP binding"/>
    <property type="evidence" value="ECO:0007669"/>
    <property type="project" value="UniProtKB-UniRule"/>
</dbReference>
<evidence type="ECO:0000256" key="10">
    <source>
        <dbReference type="ARBA" id="ARBA00049339"/>
    </source>
</evidence>
<dbReference type="GO" id="GO:0004814">
    <property type="term" value="F:arginine-tRNA ligase activity"/>
    <property type="evidence" value="ECO:0007669"/>
    <property type="project" value="UniProtKB-UniRule"/>
</dbReference>
<evidence type="ECO:0000313" key="16">
    <source>
        <dbReference type="Proteomes" id="UP000199300"/>
    </source>
</evidence>
<dbReference type="Gene3D" id="3.40.50.620">
    <property type="entry name" value="HUPs"/>
    <property type="match status" value="1"/>
</dbReference>
<dbReference type="EMBL" id="FODJ01000003">
    <property type="protein sequence ID" value="SEO07978.1"/>
    <property type="molecule type" value="Genomic_DNA"/>
</dbReference>
<dbReference type="InterPro" id="IPR001278">
    <property type="entry name" value="Arg-tRNA-ligase"/>
</dbReference>
<dbReference type="InterPro" id="IPR008909">
    <property type="entry name" value="DALR_anticod-bd"/>
</dbReference>
<comment type="subcellular location">
    <subcellularLocation>
        <location evidence="1 11">Cytoplasm</location>
    </subcellularLocation>
</comment>